<organism evidence="1 2">
    <name type="scientific">Olea europaea subsp. europaea</name>
    <dbReference type="NCBI Taxonomy" id="158383"/>
    <lineage>
        <taxon>Eukaryota</taxon>
        <taxon>Viridiplantae</taxon>
        <taxon>Streptophyta</taxon>
        <taxon>Embryophyta</taxon>
        <taxon>Tracheophyta</taxon>
        <taxon>Spermatophyta</taxon>
        <taxon>Magnoliopsida</taxon>
        <taxon>eudicotyledons</taxon>
        <taxon>Gunneridae</taxon>
        <taxon>Pentapetalae</taxon>
        <taxon>asterids</taxon>
        <taxon>lamiids</taxon>
        <taxon>Lamiales</taxon>
        <taxon>Oleaceae</taxon>
        <taxon>Oleeae</taxon>
        <taxon>Olea</taxon>
    </lineage>
</organism>
<reference evidence="1 2" key="1">
    <citation type="submission" date="2019-12" db="EMBL/GenBank/DDBJ databases">
        <authorList>
            <person name="Alioto T."/>
            <person name="Alioto T."/>
            <person name="Gomez Garrido J."/>
        </authorList>
    </citation>
    <scope>NUCLEOTIDE SEQUENCE [LARGE SCALE GENOMIC DNA]</scope>
</reference>
<protein>
    <submittedName>
        <fullName evidence="1">Uncharacterized protein</fullName>
    </submittedName>
</protein>
<dbReference type="Proteomes" id="UP000594638">
    <property type="component" value="Unassembled WGS sequence"/>
</dbReference>
<gene>
    <name evidence="1" type="ORF">OLEA9_A009941</name>
</gene>
<dbReference type="AlphaFoldDB" id="A0A8S0QZC2"/>
<feature type="non-terminal residue" evidence="1">
    <location>
        <position position="124"/>
    </location>
</feature>
<name>A0A8S0QZC2_OLEEU</name>
<comment type="caution">
    <text evidence="1">The sequence shown here is derived from an EMBL/GenBank/DDBJ whole genome shotgun (WGS) entry which is preliminary data.</text>
</comment>
<evidence type="ECO:0000313" key="2">
    <source>
        <dbReference type="Proteomes" id="UP000594638"/>
    </source>
</evidence>
<sequence>MIVLNNGSVKEVRQFTWKVVGTKRILGIEGNESIGDNATLGMPRMVGIISYVGMVGMEGIGDTTGFGRLGIMGTDGIGDKASLGSMGIVGIPGREGNYDCYKECEAWLFLYLVTTITANMKMQV</sequence>
<dbReference type="OrthoDB" id="2006495at2759"/>
<proteinExistence type="predicted"/>
<keyword evidence="2" id="KW-1185">Reference proteome</keyword>
<dbReference type="EMBL" id="CACTIH010002009">
    <property type="protein sequence ID" value="CAA2971366.1"/>
    <property type="molecule type" value="Genomic_DNA"/>
</dbReference>
<evidence type="ECO:0000313" key="1">
    <source>
        <dbReference type="EMBL" id="CAA2971366.1"/>
    </source>
</evidence>
<accession>A0A8S0QZC2</accession>